<keyword evidence="1" id="KW-0175">Coiled coil</keyword>
<protein>
    <submittedName>
        <fullName evidence="3">Mobile element protein</fullName>
    </submittedName>
    <submittedName>
        <fullName evidence="4">Transposase</fullName>
    </submittedName>
</protein>
<dbReference type="Proteomes" id="UP000094793">
    <property type="component" value="Chromosome"/>
</dbReference>
<evidence type="ECO:0000313" key="3">
    <source>
        <dbReference type="EMBL" id="AOP54490.1"/>
    </source>
</evidence>
<accession>A0A2H1KWA9</accession>
<dbReference type="GO" id="GO:0004803">
    <property type="term" value="F:transposase activity"/>
    <property type="evidence" value="ECO:0007669"/>
    <property type="project" value="InterPro"/>
</dbReference>
<dbReference type="GO" id="GO:0003677">
    <property type="term" value="F:DNA binding"/>
    <property type="evidence" value="ECO:0007669"/>
    <property type="project" value="InterPro"/>
</dbReference>
<evidence type="ECO:0000256" key="1">
    <source>
        <dbReference type="SAM" id="Coils"/>
    </source>
</evidence>
<organism evidence="3 5">
    <name type="scientific">Brevibacterium aurantiacum</name>
    <dbReference type="NCBI Taxonomy" id="273384"/>
    <lineage>
        <taxon>Bacteria</taxon>
        <taxon>Bacillati</taxon>
        <taxon>Actinomycetota</taxon>
        <taxon>Actinomycetes</taxon>
        <taxon>Micrococcales</taxon>
        <taxon>Brevibacteriaceae</taxon>
        <taxon>Brevibacterium</taxon>
    </lineage>
</organism>
<evidence type="ECO:0000313" key="5">
    <source>
        <dbReference type="Proteomes" id="UP000094793"/>
    </source>
</evidence>
<dbReference type="PATRIC" id="fig|1703.10.peg.2874"/>
<dbReference type="GO" id="GO:0006313">
    <property type="term" value="P:DNA transposition"/>
    <property type="evidence" value="ECO:0007669"/>
    <property type="project" value="InterPro"/>
</dbReference>
<evidence type="ECO:0000313" key="6">
    <source>
        <dbReference type="Proteomes" id="UP000234327"/>
    </source>
</evidence>
<reference evidence="4 6" key="3">
    <citation type="submission" date="2017-03" db="EMBL/GenBank/DDBJ databases">
        <authorList>
            <person name="Afonso C.L."/>
            <person name="Miller P.J."/>
            <person name="Scott M.A."/>
            <person name="Spackman E."/>
            <person name="Goraichik I."/>
            <person name="Dimitrov K.M."/>
            <person name="Suarez D.L."/>
            <person name="Swayne D.E."/>
        </authorList>
    </citation>
    <scope>NUCLEOTIDE SEQUENCE [LARGE SCALE GENOMIC DNA]</scope>
    <source>
        <strain evidence="4">6</strain>
        <strain evidence="6">6(3)</strain>
    </source>
</reference>
<reference evidence="3" key="1">
    <citation type="submission" date="2016-09" db="EMBL/GenBank/DDBJ databases">
        <title>Complete Genome Sequence of Brevibacterium aurantiacum SMQ-1335.</title>
        <authorList>
            <person name="de Melo A.G."/>
            <person name="Labrie S.J."/>
            <person name="Dumaresq J."/>
            <person name="Roberts R.J."/>
            <person name="Tremblay D.M."/>
            <person name="Moineau S."/>
        </authorList>
    </citation>
    <scope>NUCLEOTIDE SEQUENCE</scope>
    <source>
        <strain evidence="3">SMQ-1335</strain>
    </source>
</reference>
<feature type="coiled-coil region" evidence="1">
    <location>
        <begin position="90"/>
        <end position="117"/>
    </location>
</feature>
<name>A0A1D7W699_BREAU</name>
<proteinExistence type="predicted"/>
<evidence type="ECO:0000256" key="2">
    <source>
        <dbReference type="SAM" id="MobiDB-lite"/>
    </source>
</evidence>
<accession>A0A1D7W699</accession>
<dbReference type="EMBL" id="CP017150">
    <property type="protein sequence ID" value="AOP54490.1"/>
    <property type="molecule type" value="Genomic_DNA"/>
</dbReference>
<dbReference type="AlphaFoldDB" id="A0A1D7W699"/>
<feature type="region of interest" description="Disordered" evidence="2">
    <location>
        <begin position="1"/>
        <end position="29"/>
    </location>
</feature>
<gene>
    <name evidence="4" type="ORF">BAURA63_03782</name>
    <name evidence="3" type="ORF">BLSMQ_2784</name>
</gene>
<reference evidence="5" key="2">
    <citation type="submission" date="2016-09" db="EMBL/GenBank/DDBJ databases">
        <title>Complete Genome Sequence of Brevibacterium linens SMQ-1335.</title>
        <authorList>
            <person name="de Melo A.G."/>
            <person name="Labrie S.J."/>
            <person name="Dumaresq J."/>
            <person name="Roberts R.J."/>
            <person name="Tremblay D.M."/>
            <person name="Moineau S."/>
        </authorList>
    </citation>
    <scope>NUCLEOTIDE SEQUENCE [LARGE SCALE GENOMIC DNA]</scope>
    <source>
        <strain evidence="5">SMQ-1335</strain>
    </source>
</reference>
<evidence type="ECO:0000313" key="4">
    <source>
        <dbReference type="EMBL" id="SMY03502.1"/>
    </source>
</evidence>
<dbReference type="EMBL" id="FXYZ01000052">
    <property type="protein sequence ID" value="SMY03502.1"/>
    <property type="molecule type" value="Genomic_DNA"/>
</dbReference>
<dbReference type="Proteomes" id="UP000234327">
    <property type="component" value="Unassembled WGS sequence"/>
</dbReference>
<sequence length="144" mass="15754">MSNLVVAEVGQNGSMNSSGPRAGGPTRRRSFTPAQKLELLTQYEDACTGKEGGAFLREQGLYSSQIAEWRKLRDAGALTGKKPGETIGKLSAEQAEIARLRRQLEVSEGRLERTEAALGIMEKLSAFFENAIKESPDEPKSRKK</sequence>
<dbReference type="KEGG" id="blin:BLSMQ_2784"/>